<dbReference type="Proteomes" id="UP000186039">
    <property type="component" value="Unassembled WGS sequence"/>
</dbReference>
<keyword evidence="3" id="KW-1185">Reference proteome</keyword>
<accession>A0ABX3FR52</accession>
<evidence type="ECO:0000313" key="3">
    <source>
        <dbReference type="Proteomes" id="UP000186039"/>
    </source>
</evidence>
<evidence type="ECO:0000313" key="2">
    <source>
        <dbReference type="EMBL" id="OLQ95679.1"/>
    </source>
</evidence>
<evidence type="ECO:0000256" key="1">
    <source>
        <dbReference type="SAM" id="MobiDB-lite"/>
    </source>
</evidence>
<protein>
    <submittedName>
        <fullName evidence="2">Uncharacterized protein</fullName>
    </submittedName>
</protein>
<dbReference type="EMBL" id="MJMH01000063">
    <property type="protein sequence ID" value="OLQ95679.1"/>
    <property type="molecule type" value="Genomic_DNA"/>
</dbReference>
<sequence>MDEARVLKSGEVVTAEDLYFMENIERTDFCCDECEVPLVPCSYIKDFNLRKPYFKTFPDRNHKSWCETENASKIRKRGLRSRLASEEGFPLVYPNRFKLRKESASEASGTTSKPGVQNAKLGTRNSSEFPDHNRKTNYQTSSFKSIVNEYFDFPHDRDRELFFEGVGADTYATVFRRIENTLGNQHFRLQGEETKVYYSTLSWKLAEVVDDILRIELSRGKWVDKKNERPYYVEIDMSDWPKQSKTKFINRYNVVIEIVRGTKKKALIAFLGEQDIEDDYFRFFAQHRLLIDFKLFHDA</sequence>
<feature type="region of interest" description="Disordered" evidence="1">
    <location>
        <begin position="103"/>
        <end position="134"/>
    </location>
</feature>
<feature type="compositionally biased region" description="Polar residues" evidence="1">
    <location>
        <begin position="105"/>
        <end position="115"/>
    </location>
</feature>
<name>A0ABX3FR52_9VIBR</name>
<dbReference type="RefSeq" id="WP_075713758.1">
    <property type="nucleotide sequence ID" value="NZ_AP019654.1"/>
</dbReference>
<reference evidence="2 3" key="1">
    <citation type="submission" date="2016-09" db="EMBL/GenBank/DDBJ databases">
        <title>Genomic Taxonomy of the Vibrionaceae.</title>
        <authorList>
            <person name="Gonzalez-Castillo A."/>
            <person name="Gomez-Gil B."/>
            <person name="Enciso-Ibarra K."/>
        </authorList>
    </citation>
    <scope>NUCLEOTIDE SEQUENCE [LARGE SCALE GENOMIC DNA]</scope>
    <source>
        <strain evidence="2 3">CAIM 1902</strain>
    </source>
</reference>
<comment type="caution">
    <text evidence="2">The sequence shown here is derived from an EMBL/GenBank/DDBJ whole genome shotgun (WGS) entry which is preliminary data.</text>
</comment>
<proteinExistence type="predicted"/>
<gene>
    <name evidence="2" type="ORF">BIY20_20870</name>
</gene>
<organism evidence="2 3">
    <name type="scientific">Vibrio panuliri</name>
    <dbReference type="NCBI Taxonomy" id="1381081"/>
    <lineage>
        <taxon>Bacteria</taxon>
        <taxon>Pseudomonadati</taxon>
        <taxon>Pseudomonadota</taxon>
        <taxon>Gammaproteobacteria</taxon>
        <taxon>Vibrionales</taxon>
        <taxon>Vibrionaceae</taxon>
        <taxon>Vibrio</taxon>
    </lineage>
</organism>